<organism evidence="2 3">
    <name type="scientific">Metarhizium humberi</name>
    <dbReference type="NCBI Taxonomy" id="2596975"/>
    <lineage>
        <taxon>Eukaryota</taxon>
        <taxon>Fungi</taxon>
        <taxon>Dikarya</taxon>
        <taxon>Ascomycota</taxon>
        <taxon>Pezizomycotina</taxon>
        <taxon>Sordariomycetes</taxon>
        <taxon>Hypocreomycetidae</taxon>
        <taxon>Hypocreales</taxon>
        <taxon>Clavicipitaceae</taxon>
        <taxon>Metarhizium</taxon>
    </lineage>
</organism>
<feature type="region of interest" description="Disordered" evidence="1">
    <location>
        <begin position="354"/>
        <end position="380"/>
    </location>
</feature>
<accession>A0A9P8MHE3</accession>
<keyword evidence="3" id="KW-1185">Reference proteome</keyword>
<evidence type="ECO:0000256" key="1">
    <source>
        <dbReference type="SAM" id="MobiDB-lite"/>
    </source>
</evidence>
<evidence type="ECO:0000313" key="3">
    <source>
        <dbReference type="Proteomes" id="UP000764110"/>
    </source>
</evidence>
<name>A0A9P8MHE3_9HYPO</name>
<comment type="caution">
    <text evidence="2">The sequence shown here is derived from an EMBL/GenBank/DDBJ whole genome shotgun (WGS) entry which is preliminary data.</text>
</comment>
<dbReference type="EMBL" id="JACEFI010000002">
    <property type="protein sequence ID" value="KAH0600403.1"/>
    <property type="molecule type" value="Genomic_DNA"/>
</dbReference>
<protein>
    <submittedName>
        <fullName evidence="2">Uncharacterized protein</fullName>
    </submittedName>
</protein>
<dbReference type="AlphaFoldDB" id="A0A9P8MHE3"/>
<gene>
    <name evidence="2" type="ORF">MHUMG1_01399</name>
</gene>
<feature type="compositionally biased region" description="Polar residues" evidence="1">
    <location>
        <begin position="365"/>
        <end position="380"/>
    </location>
</feature>
<feature type="region of interest" description="Disordered" evidence="1">
    <location>
        <begin position="318"/>
        <end position="338"/>
    </location>
</feature>
<feature type="region of interest" description="Disordered" evidence="1">
    <location>
        <begin position="1"/>
        <end position="39"/>
    </location>
</feature>
<reference evidence="2 3" key="1">
    <citation type="submission" date="2020-07" db="EMBL/GenBank/DDBJ databases">
        <title>Metarhizium humberi genome.</title>
        <authorList>
            <person name="Lysoe E."/>
        </authorList>
    </citation>
    <scope>NUCLEOTIDE SEQUENCE [LARGE SCALE GENOMIC DNA]</scope>
    <source>
        <strain evidence="2 3">ESALQ1638</strain>
    </source>
</reference>
<feature type="region of interest" description="Disordered" evidence="1">
    <location>
        <begin position="448"/>
        <end position="473"/>
    </location>
</feature>
<feature type="region of interest" description="Disordered" evidence="1">
    <location>
        <begin position="798"/>
        <end position="825"/>
    </location>
</feature>
<feature type="compositionally biased region" description="Basic and acidic residues" evidence="1">
    <location>
        <begin position="322"/>
        <end position="338"/>
    </location>
</feature>
<sequence length="919" mass="101957">MSPFLPPKASILSPTTPVQPDRQSKPTTGRKPSVDAHRSYSISSWVKNILPSHRPERRGTLRRRGYWEQQELTHSNQHEAHFAALGRRSRRSATAGSNHITEWNLARDLSDGGKTRRDCEENMVLDADRKWSWAPGEDAMKSRTDIPDMEQVQGASRTDQNRANSAAVNSLGPQPPPAAELQNIEAKKETRQLRRNLKESGDYLGVQGFNPETSQLDVVTSTESDRSSSLSQETQQKLLILRNTLRDARHSYKSAKERNDSQVKKIPWKNEKEKHCRLEKEKEAAKEINKTIKWKRHARQWSSAQEPDLSPIAQSIVGTAETSRRESHNQNSKLEHHDSMSNLIDLDSSCKTSFPTSAMHGDQPLAQSPDSAATVVKTSQGQSLADPTALGSSAWELFVNGISFDSSDEPVPAKDPEASLAGTMSKYTKPSIRARRLHLPHNVVNLSSQCKKDKGGPTTINCNKKGEESQSSSMMTMEQVLRKRQSEGIQPTQEKPVIATGSRGKLMQTWGHWIPRRRGSRSFQSSQDNTASHTAAGLETIPQIPDSWATDLTSRLGQQIFAHRPETNQRVNTNSTIRQQTGTEVEELHRLSSITETSKHIDKDKDILARDNRESLAWKEVETKQPVPVSYACIPITTTTGCGQQDLQVSSRANTQPDTKNPSTLRLERHLGGMASDLPLAARSERNLGAAVMKPLRNQWRSVGQANHGIGTDTMLKKRHIQIDERMERSTRPVAKTGNTATPDVVVSKPEERVGASKAIKSLKKPVVHGVDKRSRVVSKISTELKDASIRTECKLAMPEQTRPMAQQDEPDGLSDASQGPGSFPDLNVIHTGGDGCQSSSSGDTATDTVSHMAITEYLETVRCHLLAFFLLYWEIVGPVFNSRSEYWARNRRHESTLGDCFALLLALPGAILAVMGLV</sequence>
<feature type="region of interest" description="Disordered" evidence="1">
    <location>
        <begin position="136"/>
        <end position="178"/>
    </location>
</feature>
<dbReference type="Proteomes" id="UP000764110">
    <property type="component" value="Unassembled WGS sequence"/>
</dbReference>
<feature type="compositionally biased region" description="Polar residues" evidence="1">
    <location>
        <begin position="153"/>
        <end position="172"/>
    </location>
</feature>
<evidence type="ECO:0000313" key="2">
    <source>
        <dbReference type="EMBL" id="KAH0600403.1"/>
    </source>
</evidence>
<proteinExistence type="predicted"/>